<keyword evidence="1" id="KW-0472">Membrane</keyword>
<proteinExistence type="predicted"/>
<feature type="transmembrane region" description="Helical" evidence="1">
    <location>
        <begin position="21"/>
        <end position="46"/>
    </location>
</feature>
<gene>
    <name evidence="4" type="ORF">C9J18_08655</name>
    <name evidence="3" type="ORF">CTM96_07595</name>
</gene>
<sequence>MSKIYKLRAWLKSQLLTKYSNIMTIVAILIVIVMSTGFTLFSHYFAKVQISSTLDTISSDSIGDYRNTIGNYHDFMESVVSNINFDCGISDKKVLEKKAYNNYNIKKIDIETNKKNKCSSFSDSNFVEPQYDTVFIKSFNNNLSLWANSNKENGNSILSLVWKDVRGRVSIYFEPIISDIMRNQYCDNCILSVITTLDNHEKEIYFHHDINNLSKLPPLNTKVFNNGVVLKNHVDPKLLSVISMDLKPLLFIVGAFFGMIVFFIVNYYIKRKLSLHSLILKGITRKEFIPYYQPIIDVYKNEMYGCEVLVRWWFNGKELILPDDFIPYAENSGLIINITDVLLEKTLMQLSSVNWQDSSAIISINMIPGQLEDKQHMREVVDLIIKSSISPKQIAFEITERMSFSDLDKAATVIDYLKAQGINVKLDDAGTGYGSFSYIQHFNLQSLKIDKMFVDTIGTHDHKLFVLDSIIAFGKKAGMEMIAEGVETKQQSDYLLQNGVYLQQGFYFSEPLKFEQFRIFVEQNKRKH</sequence>
<dbReference type="GO" id="GO:0071111">
    <property type="term" value="F:cyclic-guanylate-specific phosphodiesterase activity"/>
    <property type="evidence" value="ECO:0007669"/>
    <property type="project" value="InterPro"/>
</dbReference>
<dbReference type="Pfam" id="PF20982">
    <property type="entry name" value="CSS_CxxC"/>
    <property type="match status" value="1"/>
</dbReference>
<dbReference type="PANTHER" id="PTHR33121">
    <property type="entry name" value="CYCLIC DI-GMP PHOSPHODIESTERASE PDEF"/>
    <property type="match status" value="1"/>
</dbReference>
<dbReference type="PROSITE" id="PS50883">
    <property type="entry name" value="EAL"/>
    <property type="match status" value="1"/>
</dbReference>
<keyword evidence="1" id="KW-0812">Transmembrane</keyword>
<evidence type="ECO:0000313" key="4">
    <source>
        <dbReference type="EMBL" id="PSU52610.1"/>
    </source>
</evidence>
<dbReference type="PANTHER" id="PTHR33121:SF56">
    <property type="entry name" value="SIGNALLING PROTEIN WITH EAL AND C2 DOMAINS"/>
    <property type="match status" value="1"/>
</dbReference>
<dbReference type="Proteomes" id="UP000241618">
    <property type="component" value="Unassembled WGS sequence"/>
</dbReference>
<dbReference type="Proteomes" id="UP000241405">
    <property type="component" value="Unassembled WGS sequence"/>
</dbReference>
<dbReference type="CDD" id="cd01948">
    <property type="entry name" value="EAL"/>
    <property type="match status" value="1"/>
</dbReference>
<evidence type="ECO:0000259" key="2">
    <source>
        <dbReference type="PROSITE" id="PS50883"/>
    </source>
</evidence>
<evidence type="ECO:0000256" key="1">
    <source>
        <dbReference type="SAM" id="Phobius"/>
    </source>
</evidence>
<dbReference type="Pfam" id="PF00563">
    <property type="entry name" value="EAL"/>
    <property type="match status" value="1"/>
</dbReference>
<name>A0A2T3JTW5_PHOPO</name>
<keyword evidence="1" id="KW-1133">Transmembrane helix</keyword>
<evidence type="ECO:0000313" key="3">
    <source>
        <dbReference type="EMBL" id="PSU25966.1"/>
    </source>
</evidence>
<dbReference type="InterPro" id="IPR035919">
    <property type="entry name" value="EAL_sf"/>
</dbReference>
<dbReference type="SUPFAM" id="SSF141868">
    <property type="entry name" value="EAL domain-like"/>
    <property type="match status" value="1"/>
</dbReference>
<keyword evidence="5" id="KW-1185">Reference proteome</keyword>
<evidence type="ECO:0000313" key="6">
    <source>
        <dbReference type="Proteomes" id="UP000241618"/>
    </source>
</evidence>
<organism evidence="4 6">
    <name type="scientific">Photobacterium phosphoreum</name>
    <dbReference type="NCBI Taxonomy" id="659"/>
    <lineage>
        <taxon>Bacteria</taxon>
        <taxon>Pseudomonadati</taxon>
        <taxon>Pseudomonadota</taxon>
        <taxon>Gammaproteobacteria</taxon>
        <taxon>Vibrionales</taxon>
        <taxon>Vibrionaceae</taxon>
        <taxon>Photobacterium</taxon>
    </lineage>
</organism>
<dbReference type="Gene3D" id="3.20.20.450">
    <property type="entry name" value="EAL domain"/>
    <property type="match status" value="1"/>
</dbReference>
<evidence type="ECO:0000313" key="5">
    <source>
        <dbReference type="Proteomes" id="UP000241405"/>
    </source>
</evidence>
<comment type="caution">
    <text evidence="4">The sequence shown here is derived from an EMBL/GenBank/DDBJ whole genome shotgun (WGS) entry which is preliminary data.</text>
</comment>
<dbReference type="InterPro" id="IPR050706">
    <property type="entry name" value="Cyclic-di-GMP_PDE-like"/>
</dbReference>
<protein>
    <submittedName>
        <fullName evidence="4">EAL domain-containing protein</fullName>
    </submittedName>
</protein>
<dbReference type="InterPro" id="IPR001633">
    <property type="entry name" value="EAL_dom"/>
</dbReference>
<dbReference type="InterPro" id="IPR048614">
    <property type="entry name" value="CSS_CxxC"/>
</dbReference>
<dbReference type="EMBL" id="PYMP01000006">
    <property type="protein sequence ID" value="PSU52610.1"/>
    <property type="molecule type" value="Genomic_DNA"/>
</dbReference>
<accession>A0A2T3JTW5</accession>
<dbReference type="SMART" id="SM00052">
    <property type="entry name" value="EAL"/>
    <property type="match status" value="1"/>
</dbReference>
<reference evidence="5 6" key="1">
    <citation type="submission" date="2018-03" db="EMBL/GenBank/DDBJ databases">
        <title>Whole genome sequencing of Histamine producing bacteria.</title>
        <authorList>
            <person name="Butler K."/>
        </authorList>
    </citation>
    <scope>NUCLEOTIDE SEQUENCE [LARGE SCALE GENOMIC DNA]</scope>
    <source>
        <strain evidence="4 6">FS-6.1</strain>
        <strain evidence="3 5">FS-6.2</strain>
    </source>
</reference>
<dbReference type="AlphaFoldDB" id="A0A2T3JTW5"/>
<feature type="transmembrane region" description="Helical" evidence="1">
    <location>
        <begin position="249"/>
        <end position="269"/>
    </location>
</feature>
<dbReference type="EMBL" id="PYMO01000005">
    <property type="protein sequence ID" value="PSU25966.1"/>
    <property type="molecule type" value="Genomic_DNA"/>
</dbReference>
<feature type="domain" description="EAL" evidence="2">
    <location>
        <begin position="272"/>
        <end position="525"/>
    </location>
</feature>